<dbReference type="eggNOG" id="ENOG5032V2R">
    <property type="taxonomic scope" value="Bacteria"/>
</dbReference>
<keyword evidence="2" id="KW-1185">Reference proteome</keyword>
<evidence type="ECO:0000313" key="2">
    <source>
        <dbReference type="Proteomes" id="UP000007967"/>
    </source>
</evidence>
<reference evidence="1 2" key="2">
    <citation type="journal article" date="2010" name="Stand. Genomic Sci.">
        <title>Complete genome sequence of Kribbella flavida type strain (IFO 14399).</title>
        <authorList>
            <person name="Pukall R."/>
            <person name="Lapidus A."/>
            <person name="Glavina Del Rio T."/>
            <person name="Copeland A."/>
            <person name="Tice H."/>
            <person name="Cheng J.-F."/>
            <person name="Lucas S."/>
            <person name="Chen F."/>
            <person name="Nolan M."/>
            <person name="LaButti K."/>
            <person name="Pati A."/>
            <person name="Ivanova N."/>
            <person name="Mavrommatis K."/>
            <person name="Mikhailova N."/>
            <person name="Pitluck S."/>
            <person name="Bruce D."/>
            <person name="Goodwin L."/>
            <person name="Land M."/>
            <person name="Hauser L."/>
            <person name="Chang Y.-J."/>
            <person name="Jeffries C.D."/>
            <person name="Chen A."/>
            <person name="Palaniappan K."/>
            <person name="Chain P."/>
            <person name="Rohde M."/>
            <person name="Goeker M."/>
            <person name="Bristow J."/>
            <person name="Eisen J.A."/>
            <person name="Markowitz V."/>
            <person name="Hugenholtz P."/>
            <person name="Kyrpides N.C."/>
            <person name="Klenk H.-P."/>
            <person name="Brettin T."/>
        </authorList>
    </citation>
    <scope>NUCLEOTIDE SEQUENCE [LARGE SCALE GENOMIC DNA]</scope>
    <source>
        <strain evidence="2">DSM 17836 / JCM 10339 / NBRC 14399</strain>
    </source>
</reference>
<dbReference type="InterPro" id="IPR021246">
    <property type="entry name" value="DUF2797"/>
</dbReference>
<dbReference type="KEGG" id="kfl:Kfla_5936"/>
<dbReference type="HOGENOM" id="CLU_070582_0_0_11"/>
<dbReference type="STRING" id="479435.Kfla_5936"/>
<gene>
    <name evidence="1" type="ordered locus">Kfla_5936</name>
</gene>
<dbReference type="EMBL" id="CP001736">
    <property type="protein sequence ID" value="ADB34940.1"/>
    <property type="molecule type" value="Genomic_DNA"/>
</dbReference>
<sequence>MSDATAVWRPTGVGWSQGVTRLEWLGPGEVVRSSSLELGGELAFVFGADRRCVGFWRSGRRLRCSTATVLAATGRSPQCPDCQGLERSNSIAADTRLDDPRSFSVYLAHHGSVVKVGITATERGDARLLEQGALASTIISTGSLLGARRIENLLMTALSLPDRVGTTRKRAARTRPGTIADRAATLRAVADDAAQLPWPEGQNRCETEVQDHTATYGLPAQGVQPDAAVRAPVPGGVLVGRIACTIGTDVYLQTAAGLVLLDTRLLAGWALDRAPQDATFSVPLERIDPEPHQEEQDALF</sequence>
<evidence type="ECO:0000313" key="1">
    <source>
        <dbReference type="EMBL" id="ADB34940.1"/>
    </source>
</evidence>
<name>D2PRM2_KRIFD</name>
<dbReference type="Proteomes" id="UP000007967">
    <property type="component" value="Chromosome"/>
</dbReference>
<dbReference type="AlphaFoldDB" id="D2PRM2"/>
<dbReference type="OrthoDB" id="3171606at2"/>
<protein>
    <recommendedName>
        <fullName evidence="3">DUF2797 domain-containing protein</fullName>
    </recommendedName>
</protein>
<evidence type="ECO:0008006" key="3">
    <source>
        <dbReference type="Google" id="ProtNLM"/>
    </source>
</evidence>
<proteinExistence type="predicted"/>
<organism evidence="1 2">
    <name type="scientific">Kribbella flavida (strain DSM 17836 / JCM 10339 / NBRC 14399)</name>
    <dbReference type="NCBI Taxonomy" id="479435"/>
    <lineage>
        <taxon>Bacteria</taxon>
        <taxon>Bacillati</taxon>
        <taxon>Actinomycetota</taxon>
        <taxon>Actinomycetes</taxon>
        <taxon>Propionibacteriales</taxon>
        <taxon>Kribbellaceae</taxon>
        <taxon>Kribbella</taxon>
    </lineage>
</organism>
<dbReference type="Pfam" id="PF10977">
    <property type="entry name" value="DUF2797"/>
    <property type="match status" value="1"/>
</dbReference>
<reference evidence="2" key="1">
    <citation type="submission" date="2009-09" db="EMBL/GenBank/DDBJ databases">
        <title>The complete genome of Kribbella flavida DSM 17836.</title>
        <authorList>
            <consortium name="US DOE Joint Genome Institute (JGI-PGF)"/>
            <person name="Lucas S."/>
            <person name="Copeland A."/>
            <person name="Lapidus A."/>
            <person name="Glavina del Rio T."/>
            <person name="Dalin E."/>
            <person name="Tice H."/>
            <person name="Bruce D."/>
            <person name="Goodwin L."/>
            <person name="Pitluck S."/>
            <person name="Kyrpides N."/>
            <person name="Mavromatis K."/>
            <person name="Ivanova N."/>
            <person name="Saunders E."/>
            <person name="Brettin T."/>
            <person name="Detter J.C."/>
            <person name="Han C."/>
            <person name="Larimer F."/>
            <person name="Land M."/>
            <person name="Hauser L."/>
            <person name="Markowitz V."/>
            <person name="Cheng J.-F."/>
            <person name="Hugenholtz P."/>
            <person name="Woyke T."/>
            <person name="Wu D."/>
            <person name="Pukall R."/>
            <person name="Klenk H.-P."/>
            <person name="Eisen J.A."/>
        </authorList>
    </citation>
    <scope>NUCLEOTIDE SEQUENCE [LARGE SCALE GENOMIC DNA]</scope>
    <source>
        <strain evidence="2">DSM 17836 / JCM 10339 / NBRC 14399</strain>
    </source>
</reference>
<accession>D2PRM2</accession>